<dbReference type="Pfam" id="PF00015">
    <property type="entry name" value="MCPsignal"/>
    <property type="match status" value="1"/>
</dbReference>
<gene>
    <name evidence="6" type="ORF">EPK99_15045</name>
</gene>
<comment type="similarity">
    <text evidence="2">Belongs to the methyl-accepting chemotaxis (MCP) protein family.</text>
</comment>
<dbReference type="CDD" id="cd11386">
    <property type="entry name" value="MCP_signal"/>
    <property type="match status" value="1"/>
</dbReference>
<dbReference type="InterPro" id="IPR004089">
    <property type="entry name" value="MCPsignal_dom"/>
</dbReference>
<feature type="domain" description="HAMP" evidence="5">
    <location>
        <begin position="192"/>
        <end position="244"/>
    </location>
</feature>
<dbReference type="PROSITE" id="PS50885">
    <property type="entry name" value="HAMP"/>
    <property type="match status" value="1"/>
</dbReference>
<evidence type="ECO:0000256" key="2">
    <source>
        <dbReference type="ARBA" id="ARBA00029447"/>
    </source>
</evidence>
<dbReference type="Proteomes" id="UP000287687">
    <property type="component" value="Unassembled WGS sequence"/>
</dbReference>
<dbReference type="GO" id="GO:0016020">
    <property type="term" value="C:membrane"/>
    <property type="evidence" value="ECO:0007669"/>
    <property type="project" value="InterPro"/>
</dbReference>
<accession>A0A3S3SXE6</accession>
<sequence>MVQETSADQARRNQAGSLGERLAFAGLDAELRDLLRRCRPQLEPHLKSGLRDLFHRLQTFPDAARNFDSEQQIERLHDLQSSHWSVLTDARFDALYADRVKVLSDTESRIGLDPRWHVAGHAVMLEHLLAGAIVDMAPKSLLSGGKKREKERLDLVGALVRLVMVDVEIAVSLRFNELRQKHQRALADQRSEDQAQAVETFLAVISALAQGDLTAALPVEVPEAYRELAALLGQAIERIQTKFSDVAGNGEQAALLTTALAETSQAFASASENQSARLQDAAQVLSTLTTRVKQSAAGTVAAEKATASTRRSVEESGEVVGRAINAMADIEASAEKIGQIIGVIDEIAFQTNLLALNAGIEAARAGDSGRGFAVVAQEVRALAQRSADAAREIKTLVTGTKTQVDAGVDMVQRTQNAIEGIVRQVSDINDAIAGIAVEANEQAGGLDRVTAEIGALGQDVAGTAAVARRSSEGADELHSVILELGRTVREFRIARQSHYAEPPKSHLVSRSEASFAAIAHMSPARMDEGETHFRKRQGIS</sequence>
<evidence type="ECO:0000256" key="1">
    <source>
        <dbReference type="ARBA" id="ARBA00022500"/>
    </source>
</evidence>
<dbReference type="InterPro" id="IPR044398">
    <property type="entry name" value="Globin-sensor_dom"/>
</dbReference>
<proteinExistence type="inferred from homology"/>
<dbReference type="OrthoDB" id="266313at2"/>
<dbReference type="SUPFAM" id="SSF46458">
    <property type="entry name" value="Globin-like"/>
    <property type="match status" value="1"/>
</dbReference>
<dbReference type="SMART" id="SM00283">
    <property type="entry name" value="MA"/>
    <property type="match status" value="1"/>
</dbReference>
<dbReference type="EMBL" id="SBIP01000003">
    <property type="protein sequence ID" value="RWX76977.1"/>
    <property type="molecule type" value="Genomic_DNA"/>
</dbReference>
<dbReference type="PROSITE" id="PS50111">
    <property type="entry name" value="CHEMOTAXIS_TRANSDUC_2"/>
    <property type="match status" value="1"/>
</dbReference>
<evidence type="ECO:0000259" key="4">
    <source>
        <dbReference type="PROSITE" id="PS50111"/>
    </source>
</evidence>
<dbReference type="GO" id="GO:0007165">
    <property type="term" value="P:signal transduction"/>
    <property type="evidence" value="ECO:0007669"/>
    <property type="project" value="UniProtKB-KW"/>
</dbReference>
<dbReference type="SUPFAM" id="SSF58104">
    <property type="entry name" value="Methyl-accepting chemotaxis protein (MCP) signaling domain"/>
    <property type="match status" value="1"/>
</dbReference>
<dbReference type="PRINTS" id="PR00260">
    <property type="entry name" value="CHEMTRNSDUCR"/>
</dbReference>
<dbReference type="GO" id="GO:0004888">
    <property type="term" value="F:transmembrane signaling receptor activity"/>
    <property type="evidence" value="ECO:0007669"/>
    <property type="project" value="InterPro"/>
</dbReference>
<keyword evidence="1" id="KW-0145">Chemotaxis</keyword>
<dbReference type="InterPro" id="IPR051310">
    <property type="entry name" value="MCP_chemotaxis"/>
</dbReference>
<evidence type="ECO:0000313" key="6">
    <source>
        <dbReference type="EMBL" id="RWX76977.1"/>
    </source>
</evidence>
<name>A0A3S3SXE6_9HYPH</name>
<dbReference type="PANTHER" id="PTHR43531:SF11">
    <property type="entry name" value="METHYL-ACCEPTING CHEMOTAXIS PROTEIN 3"/>
    <property type="match status" value="1"/>
</dbReference>
<dbReference type="GO" id="GO:0020037">
    <property type="term" value="F:heme binding"/>
    <property type="evidence" value="ECO:0007669"/>
    <property type="project" value="InterPro"/>
</dbReference>
<evidence type="ECO:0000313" key="7">
    <source>
        <dbReference type="Proteomes" id="UP000287687"/>
    </source>
</evidence>
<keyword evidence="3" id="KW-0807">Transducer</keyword>
<organism evidence="6 7">
    <name type="scientific">Neorhizobium lilium</name>
    <dbReference type="NCBI Taxonomy" id="2503024"/>
    <lineage>
        <taxon>Bacteria</taxon>
        <taxon>Pseudomonadati</taxon>
        <taxon>Pseudomonadota</taxon>
        <taxon>Alphaproteobacteria</taxon>
        <taxon>Hyphomicrobiales</taxon>
        <taxon>Rhizobiaceae</taxon>
        <taxon>Rhizobium/Agrobacterium group</taxon>
        <taxon>Neorhizobium</taxon>
    </lineage>
</organism>
<dbReference type="CDD" id="cd01068">
    <property type="entry name" value="globin_sensor"/>
    <property type="match status" value="1"/>
</dbReference>
<evidence type="ECO:0000256" key="3">
    <source>
        <dbReference type="PROSITE-ProRule" id="PRU00284"/>
    </source>
</evidence>
<dbReference type="GO" id="GO:0019825">
    <property type="term" value="F:oxygen binding"/>
    <property type="evidence" value="ECO:0007669"/>
    <property type="project" value="InterPro"/>
</dbReference>
<dbReference type="PANTHER" id="PTHR43531">
    <property type="entry name" value="PROTEIN ICFG"/>
    <property type="match status" value="1"/>
</dbReference>
<dbReference type="Gene3D" id="1.10.287.950">
    <property type="entry name" value="Methyl-accepting chemotaxis protein"/>
    <property type="match status" value="1"/>
</dbReference>
<dbReference type="InterPro" id="IPR003660">
    <property type="entry name" value="HAMP_dom"/>
</dbReference>
<comment type="caution">
    <text evidence="6">The sequence shown here is derived from an EMBL/GenBank/DDBJ whole genome shotgun (WGS) entry which is preliminary data.</text>
</comment>
<dbReference type="Gene3D" id="1.10.490.10">
    <property type="entry name" value="Globins"/>
    <property type="match status" value="1"/>
</dbReference>
<dbReference type="GO" id="GO:0006935">
    <property type="term" value="P:chemotaxis"/>
    <property type="evidence" value="ECO:0007669"/>
    <property type="project" value="UniProtKB-KW"/>
</dbReference>
<dbReference type="InterPro" id="IPR012292">
    <property type="entry name" value="Globin/Proto"/>
</dbReference>
<keyword evidence="7" id="KW-1185">Reference proteome</keyword>
<dbReference type="Pfam" id="PF11563">
    <property type="entry name" value="Protoglobin"/>
    <property type="match status" value="1"/>
</dbReference>
<evidence type="ECO:0000259" key="5">
    <source>
        <dbReference type="PROSITE" id="PS50885"/>
    </source>
</evidence>
<dbReference type="RefSeq" id="WP_128443892.1">
    <property type="nucleotide sequence ID" value="NZ_SBIP01000003.1"/>
</dbReference>
<reference evidence="6 7" key="1">
    <citation type="submission" date="2019-01" db="EMBL/GenBank/DDBJ databases">
        <title>The draft genome of Rhizobium sp. 24NR.</title>
        <authorList>
            <person name="Liu L."/>
            <person name="Liang L."/>
            <person name="Shi S."/>
            <person name="Xu L."/>
            <person name="Wang X."/>
            <person name="Li L."/>
            <person name="Zhang X."/>
        </authorList>
    </citation>
    <scope>NUCLEOTIDE SEQUENCE [LARGE SCALE GENOMIC DNA]</scope>
    <source>
        <strain evidence="6 7">24NR</strain>
    </source>
</reference>
<dbReference type="AlphaFoldDB" id="A0A3S3SXE6"/>
<feature type="domain" description="Methyl-accepting transducer" evidence="4">
    <location>
        <begin position="249"/>
        <end position="478"/>
    </location>
</feature>
<dbReference type="InterPro" id="IPR004090">
    <property type="entry name" value="Chemotax_Me-accpt_rcpt"/>
</dbReference>
<dbReference type="InterPro" id="IPR009050">
    <property type="entry name" value="Globin-like_sf"/>
</dbReference>
<dbReference type="InterPro" id="IPR039379">
    <property type="entry name" value="Protoglobin_sensor_dom"/>
</dbReference>
<protein>
    <submittedName>
        <fullName evidence="6">Globin-coupled sensor protein</fullName>
    </submittedName>
</protein>